<organism evidence="2 3">
    <name type="scientific">Clostridium senegalense</name>
    <dbReference type="NCBI Taxonomy" id="1465809"/>
    <lineage>
        <taxon>Bacteria</taxon>
        <taxon>Bacillati</taxon>
        <taxon>Bacillota</taxon>
        <taxon>Clostridia</taxon>
        <taxon>Eubacteriales</taxon>
        <taxon>Clostridiaceae</taxon>
        <taxon>Clostridium</taxon>
    </lineage>
</organism>
<name>A0A6M0H622_9CLOT</name>
<dbReference type="Proteomes" id="UP000481872">
    <property type="component" value="Unassembled WGS sequence"/>
</dbReference>
<gene>
    <name evidence="2" type="ORF">G3M99_13095</name>
</gene>
<comment type="caution">
    <text evidence="2">The sequence shown here is derived from an EMBL/GenBank/DDBJ whole genome shotgun (WGS) entry which is preliminary data.</text>
</comment>
<dbReference type="PANTHER" id="PTHR35024">
    <property type="entry name" value="HYPOTHETICAL CYTOSOLIC PROTEIN"/>
    <property type="match status" value="1"/>
</dbReference>
<protein>
    <submittedName>
        <fullName evidence="2">Polymer-forming cytoskeletal protein</fullName>
    </submittedName>
</protein>
<dbReference type="InterPro" id="IPR007607">
    <property type="entry name" value="BacA/B"/>
</dbReference>
<comment type="similarity">
    <text evidence="1">Belongs to the bactofilin family.</text>
</comment>
<dbReference type="PANTHER" id="PTHR35024:SF4">
    <property type="entry name" value="POLYMER-FORMING CYTOSKELETAL PROTEIN"/>
    <property type="match status" value="1"/>
</dbReference>
<evidence type="ECO:0000256" key="1">
    <source>
        <dbReference type="ARBA" id="ARBA00044755"/>
    </source>
</evidence>
<sequence>MDNKNIISDLIISGSCTASGGRYNKVISNGSGKINGDIHCDEFKISGSTVVNGSVESNGQLKMNGSGKIKGNAKCDTLKTSGSSKFIGNLSCNEGAVSGSCNIEGEIKANVFEISGGCTVLKDASIENLRASGACNFHESVTSKEMVVNGGIKVSKNVESEIFKASGSFEIGQMLNADEVFIKLGGFCRVKEIGCSKIEVNKSFGKSIIRDFISIFSKNLDMELEVETIEADYIYLENTKAKVVRGENVIIGKNCEIDLIEYKNEYKCDEESVVNKVERINC</sequence>
<dbReference type="RefSeq" id="WP_199870435.1">
    <property type="nucleotide sequence ID" value="NZ_JAAGPU010000025.1"/>
</dbReference>
<evidence type="ECO:0000313" key="2">
    <source>
        <dbReference type="EMBL" id="NEU05768.1"/>
    </source>
</evidence>
<keyword evidence="3" id="KW-1185">Reference proteome</keyword>
<reference evidence="2 3" key="1">
    <citation type="submission" date="2020-02" db="EMBL/GenBank/DDBJ databases">
        <title>Genome assembly of a novel Clostridium senegalense strain.</title>
        <authorList>
            <person name="Gupta T.B."/>
            <person name="Jauregui R."/>
            <person name="Maclean P."/>
            <person name="Nawarathana A."/>
            <person name="Brightwell G."/>
        </authorList>
    </citation>
    <scope>NUCLEOTIDE SEQUENCE [LARGE SCALE GENOMIC DNA]</scope>
    <source>
        <strain evidence="2 3">AGRFS4</strain>
    </source>
</reference>
<dbReference type="Pfam" id="PF04519">
    <property type="entry name" value="Bactofilin"/>
    <property type="match status" value="1"/>
</dbReference>
<dbReference type="EMBL" id="JAAGPU010000025">
    <property type="protein sequence ID" value="NEU05768.1"/>
    <property type="molecule type" value="Genomic_DNA"/>
</dbReference>
<evidence type="ECO:0000313" key="3">
    <source>
        <dbReference type="Proteomes" id="UP000481872"/>
    </source>
</evidence>
<proteinExistence type="inferred from homology"/>
<dbReference type="AlphaFoldDB" id="A0A6M0H622"/>
<accession>A0A6M0H622</accession>